<proteinExistence type="predicted"/>
<evidence type="ECO:0008006" key="3">
    <source>
        <dbReference type="Google" id="ProtNLM"/>
    </source>
</evidence>
<dbReference type="EMBL" id="NFCF01000062">
    <property type="protein sequence ID" value="OTW51101.1"/>
    <property type="molecule type" value="Genomic_DNA"/>
</dbReference>
<dbReference type="Proteomes" id="UP000195152">
    <property type="component" value="Unassembled WGS sequence"/>
</dbReference>
<dbReference type="RefSeq" id="WP_000424044.1">
    <property type="nucleotide sequence ID" value="NZ_NFCF01000062.1"/>
</dbReference>
<gene>
    <name evidence="1" type="ORF">BK699_09100</name>
</gene>
<accession>A0A242WC92</accession>
<sequence>MELTKLEKVIVISTFVQGLGEEFIENSKDNHSLKQLLGEIEKVFNNSTPKQMREAAGSVLDKFINDLIEENNPPLSKKFKGSLGEREGNFM</sequence>
<protein>
    <recommendedName>
        <fullName evidence="3">Phage protein</fullName>
    </recommendedName>
</protein>
<dbReference type="AlphaFoldDB" id="A0A242WC92"/>
<name>A0A242WC92_BACTU</name>
<reference evidence="1 2" key="1">
    <citation type="submission" date="2016-10" db="EMBL/GenBank/DDBJ databases">
        <title>Comparative genomics of Bacillus thuringiensis reveals a path to pathogens against multiple invertebrate hosts.</title>
        <authorList>
            <person name="Zheng J."/>
            <person name="Gao Q."/>
            <person name="Liu H."/>
            <person name="Peng D."/>
            <person name="Ruan L."/>
            <person name="Sun M."/>
        </authorList>
    </citation>
    <scope>NUCLEOTIDE SEQUENCE [LARGE SCALE GENOMIC DNA]</scope>
    <source>
        <strain evidence="1">BGSC 4AC1</strain>
    </source>
</reference>
<comment type="caution">
    <text evidence="1">The sequence shown here is derived from an EMBL/GenBank/DDBJ whole genome shotgun (WGS) entry which is preliminary data.</text>
</comment>
<evidence type="ECO:0000313" key="1">
    <source>
        <dbReference type="EMBL" id="OTW51101.1"/>
    </source>
</evidence>
<organism evidence="1 2">
    <name type="scientific">Bacillus thuringiensis serovar mexicanensis</name>
    <dbReference type="NCBI Taxonomy" id="180868"/>
    <lineage>
        <taxon>Bacteria</taxon>
        <taxon>Bacillati</taxon>
        <taxon>Bacillota</taxon>
        <taxon>Bacilli</taxon>
        <taxon>Bacillales</taxon>
        <taxon>Bacillaceae</taxon>
        <taxon>Bacillus</taxon>
        <taxon>Bacillus cereus group</taxon>
    </lineage>
</organism>
<evidence type="ECO:0000313" key="2">
    <source>
        <dbReference type="Proteomes" id="UP000195152"/>
    </source>
</evidence>